<dbReference type="AlphaFoldDB" id="T0J2U9"/>
<evidence type="ECO:0000313" key="2">
    <source>
        <dbReference type="Proteomes" id="UP000015520"/>
    </source>
</evidence>
<dbReference type="Proteomes" id="UP000015520">
    <property type="component" value="Unassembled WGS sequence"/>
</dbReference>
<keyword evidence="2" id="KW-1185">Reference proteome</keyword>
<proteinExistence type="predicted"/>
<evidence type="ECO:0000313" key="1">
    <source>
        <dbReference type="EMBL" id="EQB35375.1"/>
    </source>
</evidence>
<dbReference type="RefSeq" id="WP_021288012.1">
    <property type="nucleotide sequence ID" value="NZ_AUPZ01000013.1"/>
</dbReference>
<dbReference type="eggNOG" id="COG1538">
    <property type="taxonomic scope" value="Bacteria"/>
</dbReference>
<accession>T0J2U9</accession>
<dbReference type="EMBL" id="AUPZ01000013">
    <property type="protein sequence ID" value="EQB35375.1"/>
    <property type="molecule type" value="Genomic_DNA"/>
</dbReference>
<dbReference type="STRING" id="1172190.M947_08820"/>
<gene>
    <name evidence="1" type="ORF">M947_08820</name>
</gene>
<organism evidence="1 2">
    <name type="scientific">Sulfurimonas hongkongensis</name>
    <dbReference type="NCBI Taxonomy" id="1172190"/>
    <lineage>
        <taxon>Bacteria</taxon>
        <taxon>Pseudomonadati</taxon>
        <taxon>Campylobacterota</taxon>
        <taxon>Epsilonproteobacteria</taxon>
        <taxon>Campylobacterales</taxon>
        <taxon>Sulfurimonadaceae</taxon>
        <taxon>Sulfurimonas</taxon>
    </lineage>
</organism>
<dbReference type="Gene3D" id="1.20.1600.10">
    <property type="entry name" value="Outer membrane efflux proteins (OEP)"/>
    <property type="match status" value="1"/>
</dbReference>
<dbReference type="PANTHER" id="PTHR30203:SF23">
    <property type="entry name" value="OUTER MEMBRANE EFFLUX PROTEIN"/>
    <property type="match status" value="1"/>
</dbReference>
<reference evidence="1 2" key="1">
    <citation type="submission" date="2013-07" db="EMBL/GenBank/DDBJ databases">
        <title>Sulfurimonas hongkongensis AST-10 Genome Sequencing.</title>
        <authorList>
            <person name="Cai L."/>
            <person name="Zhang T."/>
        </authorList>
    </citation>
    <scope>NUCLEOTIDE SEQUENCE [LARGE SCALE GENOMIC DNA]</scope>
    <source>
        <strain evidence="1 2">AST-10</strain>
    </source>
</reference>
<sequence length="392" mass="46055">MKMLKLLLLPLLCFSLEFDEMIEVALQKSPQVLAKYEKVLASRHAIDAEVVYKNPIISIGVNDMPLNDNFFKRDIESMQTQFIGISQEFETFGKLDLKESMLRVDTLILEYELEDLRIELYKKIALLVEEIYTKESILEIVEQRKANLRVLLNYYERSVSLSDSLKVSVELSRKIFKLEDESFELKDEITSLKHEFKYLSSQEFRDVKRAKIDDDFRDDGLKNSPAAKILELRTKRFELQSTLEQRKKYSNITLSMSYNNRQNFDDYLSFSTSFALPIYGAEDAKVKVAKAGASEALQKQSDFHKSRVSLFHKNKKRVEYLKKRLMSLEDLQQRYTELEAYENSSIASSITLEKKIENENLLLELKVQKLRYFLDKKRAEFELYYITKESLS</sequence>
<evidence type="ECO:0008006" key="3">
    <source>
        <dbReference type="Google" id="ProtNLM"/>
    </source>
</evidence>
<dbReference type="InterPro" id="IPR010131">
    <property type="entry name" value="MdtP/NodT-like"/>
</dbReference>
<protein>
    <recommendedName>
        <fullName evidence="3">Transporter</fullName>
    </recommendedName>
</protein>
<dbReference type="SUPFAM" id="SSF56954">
    <property type="entry name" value="Outer membrane efflux proteins (OEP)"/>
    <property type="match status" value="1"/>
</dbReference>
<dbReference type="OrthoDB" id="5332769at2"/>
<name>T0J2U9_9BACT</name>
<dbReference type="PATRIC" id="fig|1172190.3.peg.1697"/>
<dbReference type="PANTHER" id="PTHR30203">
    <property type="entry name" value="OUTER MEMBRANE CATION EFFLUX PROTEIN"/>
    <property type="match status" value="1"/>
</dbReference>
<comment type="caution">
    <text evidence="1">The sequence shown here is derived from an EMBL/GenBank/DDBJ whole genome shotgun (WGS) entry which is preliminary data.</text>
</comment>
<dbReference type="GO" id="GO:0015562">
    <property type="term" value="F:efflux transmembrane transporter activity"/>
    <property type="evidence" value="ECO:0007669"/>
    <property type="project" value="InterPro"/>
</dbReference>